<organism evidence="17 18">
    <name type="scientific">Zingiber officinale</name>
    <name type="common">Ginger</name>
    <name type="synonym">Amomum zingiber</name>
    <dbReference type="NCBI Taxonomy" id="94328"/>
    <lineage>
        <taxon>Eukaryota</taxon>
        <taxon>Viridiplantae</taxon>
        <taxon>Streptophyta</taxon>
        <taxon>Embryophyta</taxon>
        <taxon>Tracheophyta</taxon>
        <taxon>Spermatophyta</taxon>
        <taxon>Magnoliopsida</taxon>
        <taxon>Liliopsida</taxon>
        <taxon>Zingiberales</taxon>
        <taxon>Zingiberaceae</taxon>
        <taxon>Zingiber</taxon>
    </lineage>
</organism>
<dbReference type="Pfam" id="PF13947">
    <property type="entry name" value="GUB_WAK_bind"/>
    <property type="match status" value="2"/>
</dbReference>
<evidence type="ECO:0000256" key="6">
    <source>
        <dbReference type="ARBA" id="ARBA00022741"/>
    </source>
</evidence>
<dbReference type="SUPFAM" id="SSF56112">
    <property type="entry name" value="Protein kinase-like (PK-like)"/>
    <property type="match status" value="1"/>
</dbReference>
<dbReference type="CDD" id="cd14066">
    <property type="entry name" value="STKc_IRAK"/>
    <property type="match status" value="1"/>
</dbReference>
<dbReference type="InterPro" id="IPR025287">
    <property type="entry name" value="WAK_GUB"/>
</dbReference>
<keyword evidence="6 13" id="KW-0547">Nucleotide-binding</keyword>
<accession>A0A8J5GP59</accession>
<evidence type="ECO:0000256" key="4">
    <source>
        <dbReference type="ARBA" id="ARBA00022692"/>
    </source>
</evidence>
<keyword evidence="2" id="KW-0723">Serine/threonine-protein kinase</keyword>
<keyword evidence="5 15" id="KW-0732">Signal</keyword>
<dbReference type="SMART" id="SM00220">
    <property type="entry name" value="S_TKc"/>
    <property type="match status" value="1"/>
</dbReference>
<dbReference type="GO" id="GO:0005524">
    <property type="term" value="F:ATP binding"/>
    <property type="evidence" value="ECO:0007669"/>
    <property type="project" value="UniProtKB-UniRule"/>
</dbReference>
<comment type="subcellular location">
    <subcellularLocation>
        <location evidence="1">Membrane</location>
        <topology evidence="1">Single-pass type I membrane protein</topology>
    </subcellularLocation>
</comment>
<evidence type="ECO:0000256" key="3">
    <source>
        <dbReference type="ARBA" id="ARBA00022679"/>
    </source>
</evidence>
<dbReference type="PANTHER" id="PTHR27005:SF283">
    <property type="entry name" value="OS02G0633066 PROTEIN"/>
    <property type="match status" value="1"/>
</dbReference>
<keyword evidence="7" id="KW-0418">Kinase</keyword>
<feature type="signal peptide" evidence="15">
    <location>
        <begin position="1"/>
        <end position="21"/>
    </location>
</feature>
<evidence type="ECO:0000256" key="1">
    <source>
        <dbReference type="ARBA" id="ARBA00004479"/>
    </source>
</evidence>
<feature type="transmembrane region" description="Helical" evidence="14">
    <location>
        <begin position="482"/>
        <end position="506"/>
    </location>
</feature>
<evidence type="ECO:0000256" key="12">
    <source>
        <dbReference type="ARBA" id="ARBA00023180"/>
    </source>
</evidence>
<sequence length="888" mass="97849">MAMHRSVALLLPLLVMAISDGASTNSSRSTTSFHLPSNCSSSCGDIAISYPFGIERGCFRPGFDLLCDRDADHTKLLLPGGVATEVLSISPSAPIMNVRLGIATMSYQSRSLFTGWTEAPFAALFSSVTALTVVGCSATALLMDRNNKTIGSCMTICPNDDDLTAAEASCSGIGCCQISLPLLVRPYAVQLTRNDSEPTSSVKAFFSGNEEYVFKKADIFADDSIAPPEVFMEWAINGSSSCEEAIKSTSNYACISNNSVCSDSITSGLGYYCVCMLGYHGNPYITDGCQDHSNIHPASSPTETASPASPHRPVSDCPTKCGNITVPFPFGLQEGCYKEEEESFRLVCQAPMLMFSRSGMSLFHVVEVLLEEGQVRVQRTDQTPAEEVLLEGGIDPQRGPYKFLDESMMFEWAIQKLPCADAVKLNETQYACVSHRSVCVDVYAAAAANRSGYRCKCVQGHHGNPYVLDGCQGIRIPRGQTMMTGIVAGVSSTIALLSVLATAIFFDQRLKLLKLKRMKERYFLKNQGLLLQKLLSTNDDNTGRAKIFSLKELEKATNNFDQTRILGQGGHGTVYKGILSDQRVVAIKRTNIVVEREIDQFINEVAILSQINHRNVVKLYGCCLETEVPLLVYEFITNGALSDHLHGQGKRSSLSWEDRLRIASQVVGSLSYLHSAASISIYHRDLKTSNVLLDDTYTAKVSDFGASRSIPIDQTHLTTTIQGTFGYLDPEYYQTGKLTEKSDVYSFGVILLELLTGKKPVLSSRYGEMNLVMYFNQATKYKHVFDILEARVKAEGAKQELDEVIRLAEECLRVRGAERPNMKEVETRLQGLTKGRFNKKLELASVHCEEVEDLDGDLFCASFEEQHSRCPSFDDSEQEFSQSLNYSR</sequence>
<feature type="binding site" evidence="13">
    <location>
        <position position="588"/>
    </location>
    <ligand>
        <name>ATP</name>
        <dbReference type="ChEBI" id="CHEBI:30616"/>
    </ligand>
</feature>
<dbReference type="PROSITE" id="PS00107">
    <property type="entry name" value="PROTEIN_KINASE_ATP"/>
    <property type="match status" value="1"/>
</dbReference>
<dbReference type="AlphaFoldDB" id="A0A8J5GP59"/>
<dbReference type="InterPro" id="IPR000719">
    <property type="entry name" value="Prot_kinase_dom"/>
</dbReference>
<evidence type="ECO:0000256" key="15">
    <source>
        <dbReference type="SAM" id="SignalP"/>
    </source>
</evidence>
<keyword evidence="11" id="KW-1015">Disulfide bond</keyword>
<dbReference type="EMBL" id="JACMSC010000008">
    <property type="protein sequence ID" value="KAG6512177.1"/>
    <property type="molecule type" value="Genomic_DNA"/>
</dbReference>
<name>A0A8J5GP59_ZINOF</name>
<dbReference type="InterPro" id="IPR008271">
    <property type="entry name" value="Ser/Thr_kinase_AS"/>
</dbReference>
<dbReference type="GO" id="GO:0005886">
    <property type="term" value="C:plasma membrane"/>
    <property type="evidence" value="ECO:0007669"/>
    <property type="project" value="TreeGrafter"/>
</dbReference>
<evidence type="ECO:0000256" key="14">
    <source>
        <dbReference type="SAM" id="Phobius"/>
    </source>
</evidence>
<keyword evidence="12" id="KW-0325">Glycoprotein</keyword>
<dbReference type="PROSITE" id="PS00108">
    <property type="entry name" value="PROTEIN_KINASE_ST"/>
    <property type="match status" value="1"/>
</dbReference>
<keyword evidence="18" id="KW-1185">Reference proteome</keyword>
<reference evidence="17 18" key="1">
    <citation type="submission" date="2020-08" db="EMBL/GenBank/DDBJ databases">
        <title>Plant Genome Project.</title>
        <authorList>
            <person name="Zhang R.-G."/>
        </authorList>
    </citation>
    <scope>NUCLEOTIDE SEQUENCE [LARGE SCALE GENOMIC DNA]</scope>
    <source>
        <tissue evidence="17">Rhizome</tissue>
    </source>
</reference>
<evidence type="ECO:0000256" key="2">
    <source>
        <dbReference type="ARBA" id="ARBA00022527"/>
    </source>
</evidence>
<dbReference type="Gene3D" id="1.10.510.10">
    <property type="entry name" value="Transferase(Phosphotransferase) domain 1"/>
    <property type="match status" value="1"/>
</dbReference>
<dbReference type="InterPro" id="IPR017441">
    <property type="entry name" value="Protein_kinase_ATP_BS"/>
</dbReference>
<evidence type="ECO:0000259" key="16">
    <source>
        <dbReference type="PROSITE" id="PS50011"/>
    </source>
</evidence>
<evidence type="ECO:0000256" key="5">
    <source>
        <dbReference type="ARBA" id="ARBA00022729"/>
    </source>
</evidence>
<evidence type="ECO:0000256" key="9">
    <source>
        <dbReference type="ARBA" id="ARBA00022989"/>
    </source>
</evidence>
<gene>
    <name evidence="17" type="ORF">ZIOFF_030272</name>
</gene>
<keyword evidence="8 13" id="KW-0067">ATP-binding</keyword>
<dbReference type="FunFam" id="1.10.510.10:FF:000084">
    <property type="entry name" value="Wall-associated receptor kinase 2"/>
    <property type="match status" value="1"/>
</dbReference>
<dbReference type="InterPro" id="IPR001245">
    <property type="entry name" value="Ser-Thr/Tyr_kinase_cat_dom"/>
</dbReference>
<dbReference type="InterPro" id="IPR000742">
    <property type="entry name" value="EGF"/>
</dbReference>
<keyword evidence="4 14" id="KW-0812">Transmembrane</keyword>
<dbReference type="Proteomes" id="UP000734854">
    <property type="component" value="Unassembled WGS sequence"/>
</dbReference>
<feature type="domain" description="Protein kinase" evidence="16">
    <location>
        <begin position="560"/>
        <end position="829"/>
    </location>
</feature>
<dbReference type="GO" id="GO:0030247">
    <property type="term" value="F:polysaccharide binding"/>
    <property type="evidence" value="ECO:0007669"/>
    <property type="project" value="InterPro"/>
</dbReference>
<evidence type="ECO:0000256" key="13">
    <source>
        <dbReference type="PROSITE-ProRule" id="PRU10141"/>
    </source>
</evidence>
<keyword evidence="3" id="KW-0808">Transferase</keyword>
<keyword evidence="10 14" id="KW-0472">Membrane</keyword>
<protein>
    <recommendedName>
        <fullName evidence="16">Protein kinase domain-containing protein</fullName>
    </recommendedName>
</protein>
<dbReference type="InterPro" id="IPR011009">
    <property type="entry name" value="Kinase-like_dom_sf"/>
</dbReference>
<dbReference type="PROSITE" id="PS50011">
    <property type="entry name" value="PROTEIN_KINASE_DOM"/>
    <property type="match status" value="1"/>
</dbReference>
<evidence type="ECO:0000256" key="11">
    <source>
        <dbReference type="ARBA" id="ARBA00023157"/>
    </source>
</evidence>
<dbReference type="GO" id="GO:0004674">
    <property type="term" value="F:protein serine/threonine kinase activity"/>
    <property type="evidence" value="ECO:0007669"/>
    <property type="project" value="UniProtKB-KW"/>
</dbReference>
<dbReference type="InterPro" id="IPR045274">
    <property type="entry name" value="WAK-like"/>
</dbReference>
<proteinExistence type="predicted"/>
<dbReference type="GO" id="GO:0007166">
    <property type="term" value="P:cell surface receptor signaling pathway"/>
    <property type="evidence" value="ECO:0007669"/>
    <property type="project" value="InterPro"/>
</dbReference>
<evidence type="ECO:0000313" key="18">
    <source>
        <dbReference type="Proteomes" id="UP000734854"/>
    </source>
</evidence>
<feature type="chain" id="PRO_5035227858" description="Protein kinase domain-containing protein" evidence="15">
    <location>
        <begin position="22"/>
        <end position="888"/>
    </location>
</feature>
<dbReference type="Gene3D" id="3.30.200.20">
    <property type="entry name" value="Phosphorylase Kinase, domain 1"/>
    <property type="match status" value="1"/>
</dbReference>
<dbReference type="SMART" id="SM00181">
    <property type="entry name" value="EGF"/>
    <property type="match status" value="2"/>
</dbReference>
<dbReference type="Pfam" id="PF07714">
    <property type="entry name" value="PK_Tyr_Ser-Thr"/>
    <property type="match status" value="1"/>
</dbReference>
<evidence type="ECO:0000256" key="7">
    <source>
        <dbReference type="ARBA" id="ARBA00022777"/>
    </source>
</evidence>
<dbReference type="PANTHER" id="PTHR27005">
    <property type="entry name" value="WALL-ASSOCIATED RECEPTOR KINASE-LIKE 21"/>
    <property type="match status" value="1"/>
</dbReference>
<dbReference type="FunFam" id="3.30.200.20:FF:000043">
    <property type="entry name" value="Wall-associated receptor kinase 2"/>
    <property type="match status" value="1"/>
</dbReference>
<evidence type="ECO:0000256" key="10">
    <source>
        <dbReference type="ARBA" id="ARBA00023136"/>
    </source>
</evidence>
<keyword evidence="9 14" id="KW-1133">Transmembrane helix</keyword>
<comment type="caution">
    <text evidence="17">The sequence shown here is derived from an EMBL/GenBank/DDBJ whole genome shotgun (WGS) entry which is preliminary data.</text>
</comment>
<evidence type="ECO:0000313" key="17">
    <source>
        <dbReference type="EMBL" id="KAG6512177.1"/>
    </source>
</evidence>
<evidence type="ECO:0000256" key="8">
    <source>
        <dbReference type="ARBA" id="ARBA00022840"/>
    </source>
</evidence>